<sequence length="170" mass="18850">MRLLVALSLLSSTAAFGQINLPVLDPTKSSINATLPTFSTRQQVLRQFGKPTLIKNAEYECGLTKEQSEAKVQKVYHYGNTVFYIYDTKADLMSLDFRTGKLSYKTPRINLSGKTTLADVQKVYPAATKAAAKTPKGQMVILAPCKECEGQVQLYFEGGKLAQLDFWEPC</sequence>
<evidence type="ECO:0000313" key="2">
    <source>
        <dbReference type="EMBL" id="MCB2408748.1"/>
    </source>
</evidence>
<dbReference type="EMBL" id="JAJADR010000003">
    <property type="protein sequence ID" value="MCB2408748.1"/>
    <property type="molecule type" value="Genomic_DNA"/>
</dbReference>
<feature type="chain" id="PRO_5045719570" evidence="1">
    <location>
        <begin position="18"/>
        <end position="170"/>
    </location>
</feature>
<gene>
    <name evidence="2" type="ORF">LGH74_12235</name>
</gene>
<keyword evidence="1" id="KW-0732">Signal</keyword>
<accession>A0ABS8ARX9</accession>
<feature type="signal peptide" evidence="1">
    <location>
        <begin position="1"/>
        <end position="17"/>
    </location>
</feature>
<protein>
    <submittedName>
        <fullName evidence="2">Uncharacterized protein</fullName>
    </submittedName>
</protein>
<evidence type="ECO:0000256" key="1">
    <source>
        <dbReference type="SAM" id="SignalP"/>
    </source>
</evidence>
<organism evidence="2 3">
    <name type="scientific">Hymenobacter lucidus</name>
    <dbReference type="NCBI Taxonomy" id="2880930"/>
    <lineage>
        <taxon>Bacteria</taxon>
        <taxon>Pseudomonadati</taxon>
        <taxon>Bacteroidota</taxon>
        <taxon>Cytophagia</taxon>
        <taxon>Cytophagales</taxon>
        <taxon>Hymenobacteraceae</taxon>
        <taxon>Hymenobacter</taxon>
    </lineage>
</organism>
<dbReference type="Proteomes" id="UP001165296">
    <property type="component" value="Unassembled WGS sequence"/>
</dbReference>
<reference evidence="2" key="1">
    <citation type="submission" date="2021-10" db="EMBL/GenBank/DDBJ databases">
        <authorList>
            <person name="Dean J.D."/>
            <person name="Kim M.K."/>
            <person name="Newey C.N."/>
            <person name="Stoker T.S."/>
            <person name="Thompson D.W."/>
            <person name="Grose J.H."/>
        </authorList>
    </citation>
    <scope>NUCLEOTIDE SEQUENCE</scope>
    <source>
        <strain evidence="2">BT178</strain>
    </source>
</reference>
<evidence type="ECO:0000313" key="3">
    <source>
        <dbReference type="Proteomes" id="UP001165296"/>
    </source>
</evidence>
<name>A0ABS8ARX9_9BACT</name>
<dbReference type="RefSeq" id="WP_226176066.1">
    <property type="nucleotide sequence ID" value="NZ_JAJADR010000003.1"/>
</dbReference>
<keyword evidence="3" id="KW-1185">Reference proteome</keyword>
<comment type="caution">
    <text evidence="2">The sequence shown here is derived from an EMBL/GenBank/DDBJ whole genome shotgun (WGS) entry which is preliminary data.</text>
</comment>
<proteinExistence type="predicted"/>